<dbReference type="OrthoDB" id="9803333at2"/>
<dbReference type="PRINTS" id="PR00081">
    <property type="entry name" value="GDHRDH"/>
</dbReference>
<gene>
    <name evidence="3" type="ORF">FN924_05920</name>
</gene>
<dbReference type="PANTHER" id="PTHR48107:SF7">
    <property type="entry name" value="RE15974P"/>
    <property type="match status" value="1"/>
</dbReference>
<dbReference type="InterPro" id="IPR036291">
    <property type="entry name" value="NAD(P)-bd_dom_sf"/>
</dbReference>
<dbReference type="Pfam" id="PF13561">
    <property type="entry name" value="adh_short_C2"/>
    <property type="match status" value="1"/>
</dbReference>
<dbReference type="GO" id="GO:0016614">
    <property type="term" value="F:oxidoreductase activity, acting on CH-OH group of donors"/>
    <property type="evidence" value="ECO:0007669"/>
    <property type="project" value="UniProtKB-ARBA"/>
</dbReference>
<evidence type="ECO:0000256" key="1">
    <source>
        <dbReference type="ARBA" id="ARBA00006484"/>
    </source>
</evidence>
<keyword evidence="4" id="KW-1185">Reference proteome</keyword>
<sequence length="247" mass="26502">MTPSIALVTGIGHQGDIGTAICRRLAQSGHDIFFTDWGSKGWSETFQEEIREVGVRCGKATIDLAQRSSATELLDAVTKQIGFPTVLVNNAAYSVNDGYQHLTAELLDRHYEVNMRGTMLLSVEFAKRFAQTGLKAGRIINMTSGQAKGPMVEELAYASTKGAITAFTSTLSAEIAPLGITVNAVNPGPTDSGWMTEDIKAYLEPKFGLGRIGAPEDAARLVNFLASDEAAWITGQVIDSEGGFLRN</sequence>
<dbReference type="EMBL" id="CP041666">
    <property type="protein sequence ID" value="QDP39750.1"/>
    <property type="molecule type" value="Genomic_DNA"/>
</dbReference>
<dbReference type="Gene3D" id="3.40.50.720">
    <property type="entry name" value="NAD(P)-binding Rossmann-like Domain"/>
    <property type="match status" value="1"/>
</dbReference>
<comment type="similarity">
    <text evidence="1">Belongs to the short-chain dehydrogenases/reductases (SDR) family.</text>
</comment>
<proteinExistence type="inferred from homology"/>
<dbReference type="InterPro" id="IPR002347">
    <property type="entry name" value="SDR_fam"/>
</dbReference>
<dbReference type="KEGG" id="aqt:FN924_05920"/>
<evidence type="ECO:0000313" key="4">
    <source>
        <dbReference type="Proteomes" id="UP000315215"/>
    </source>
</evidence>
<dbReference type="PRINTS" id="PR00080">
    <property type="entry name" value="SDRFAMILY"/>
</dbReference>
<reference evidence="3 4" key="1">
    <citation type="submission" date="2019-07" db="EMBL/GenBank/DDBJ databases">
        <authorList>
            <person name="Li J."/>
        </authorList>
    </citation>
    <scope>NUCLEOTIDE SEQUENCE [LARGE SCALE GENOMIC DNA]</scope>
    <source>
        <strain evidence="3 4">TKL69</strain>
    </source>
</reference>
<dbReference type="SUPFAM" id="SSF51735">
    <property type="entry name" value="NAD(P)-binding Rossmann-fold domains"/>
    <property type="match status" value="1"/>
</dbReference>
<dbReference type="PANTHER" id="PTHR48107">
    <property type="entry name" value="NADPH-DEPENDENT ALDEHYDE REDUCTASE-LIKE PROTEIN, CHLOROPLASTIC-RELATED"/>
    <property type="match status" value="1"/>
</dbReference>
<keyword evidence="2" id="KW-0560">Oxidoreductase</keyword>
<dbReference type="InterPro" id="IPR020904">
    <property type="entry name" value="Sc_DH/Rdtase_CS"/>
</dbReference>
<dbReference type="AlphaFoldDB" id="A0A516KEE3"/>
<dbReference type="RefSeq" id="WP_143892638.1">
    <property type="nucleotide sequence ID" value="NZ_CP041666.1"/>
</dbReference>
<name>A0A516KEE3_9BACI</name>
<accession>A0A516KEE3</accession>
<dbReference type="NCBIfam" id="NF009389">
    <property type="entry name" value="PRK12748.1"/>
    <property type="match status" value="1"/>
</dbReference>
<dbReference type="CDD" id="cd05233">
    <property type="entry name" value="SDR_c"/>
    <property type="match status" value="1"/>
</dbReference>
<organism evidence="3 4">
    <name type="scientific">Radiobacillus deserti</name>
    <dbReference type="NCBI Taxonomy" id="2594883"/>
    <lineage>
        <taxon>Bacteria</taxon>
        <taxon>Bacillati</taxon>
        <taxon>Bacillota</taxon>
        <taxon>Bacilli</taxon>
        <taxon>Bacillales</taxon>
        <taxon>Bacillaceae</taxon>
        <taxon>Radiobacillus</taxon>
    </lineage>
</organism>
<dbReference type="PROSITE" id="PS00061">
    <property type="entry name" value="ADH_SHORT"/>
    <property type="match status" value="1"/>
</dbReference>
<evidence type="ECO:0000256" key="2">
    <source>
        <dbReference type="ARBA" id="ARBA00023002"/>
    </source>
</evidence>
<protein>
    <submittedName>
        <fullName evidence="3">SDR family oxidoreductase</fullName>
    </submittedName>
</protein>
<evidence type="ECO:0000313" key="3">
    <source>
        <dbReference type="EMBL" id="QDP39750.1"/>
    </source>
</evidence>
<dbReference type="Proteomes" id="UP000315215">
    <property type="component" value="Chromosome"/>
</dbReference>